<dbReference type="PANTHER" id="PTHR37324">
    <property type="entry name" value="PTS SYSTEM GALACTITOL-SPECIFIC EIIC COMPONENT"/>
    <property type="match status" value="1"/>
</dbReference>
<dbReference type="PANTHER" id="PTHR37324:SF2">
    <property type="entry name" value="PTS SYSTEM GALACTITOL-SPECIFIC EIIC COMPONENT"/>
    <property type="match status" value="1"/>
</dbReference>
<protein>
    <recommendedName>
        <fullName evidence="10">PTS EIIC type-2 domain-containing protein</fullName>
    </recommendedName>
</protein>
<reference evidence="11" key="1">
    <citation type="submission" date="2020-08" db="EMBL/GenBank/DDBJ databases">
        <title>Genome public.</title>
        <authorList>
            <person name="Liu C."/>
            <person name="Sun Q."/>
        </authorList>
    </citation>
    <scope>NUCLEOTIDE SEQUENCE</scope>
    <source>
        <strain evidence="11">BX7</strain>
    </source>
</reference>
<dbReference type="Pfam" id="PF03611">
    <property type="entry name" value="EIIC-GAT"/>
    <property type="match status" value="1"/>
</dbReference>
<evidence type="ECO:0000256" key="2">
    <source>
        <dbReference type="ARBA" id="ARBA00022448"/>
    </source>
</evidence>
<feature type="transmembrane region" description="Helical" evidence="9">
    <location>
        <begin position="18"/>
        <end position="35"/>
    </location>
</feature>
<dbReference type="GO" id="GO:0005886">
    <property type="term" value="C:plasma membrane"/>
    <property type="evidence" value="ECO:0007669"/>
    <property type="project" value="UniProtKB-SubCell"/>
</dbReference>
<dbReference type="GO" id="GO:0015577">
    <property type="term" value="F:galactitol transmembrane transporter activity"/>
    <property type="evidence" value="ECO:0007669"/>
    <property type="project" value="InterPro"/>
</dbReference>
<feature type="transmembrane region" description="Helical" evidence="9">
    <location>
        <begin position="42"/>
        <end position="60"/>
    </location>
</feature>
<evidence type="ECO:0000256" key="4">
    <source>
        <dbReference type="ARBA" id="ARBA00022597"/>
    </source>
</evidence>
<evidence type="ECO:0000256" key="3">
    <source>
        <dbReference type="ARBA" id="ARBA00022475"/>
    </source>
</evidence>
<evidence type="ECO:0000313" key="11">
    <source>
        <dbReference type="EMBL" id="MBC8536381.1"/>
    </source>
</evidence>
<evidence type="ECO:0000313" key="12">
    <source>
        <dbReference type="Proteomes" id="UP000620366"/>
    </source>
</evidence>
<keyword evidence="3" id="KW-1003">Cell membrane</keyword>
<dbReference type="RefSeq" id="WP_249300170.1">
    <property type="nucleotide sequence ID" value="NZ_JACRSP010000002.1"/>
</dbReference>
<feature type="transmembrane region" description="Helical" evidence="9">
    <location>
        <begin position="309"/>
        <end position="328"/>
    </location>
</feature>
<feature type="transmembrane region" description="Helical" evidence="9">
    <location>
        <begin position="359"/>
        <end position="377"/>
    </location>
</feature>
<feature type="transmembrane region" description="Helical" evidence="9">
    <location>
        <begin position="220"/>
        <end position="242"/>
    </location>
</feature>
<dbReference type="InterPro" id="IPR013014">
    <property type="entry name" value="PTS_EIIC_2"/>
</dbReference>
<evidence type="ECO:0000256" key="7">
    <source>
        <dbReference type="ARBA" id="ARBA00022989"/>
    </source>
</evidence>
<keyword evidence="6 9" id="KW-0812">Transmembrane</keyword>
<sequence>MEIIQNIFEGISNLGSQIMIPLMIMIIGLIFRLGFAKSFRAGLTIGIGFIGVNMVTNYMLECLVPASNLLLDKFNLNLQYIDVGWTVGSAIAFSTSIGAFIIPFIIIINVIMLATKLTKTVNIDIWNYWHYAFCGAMVATLTGNIVYGFIAAALQAALSLKVADLAADKVQSVIGIPGVSIPQGYAVSSVPLGLAMEWVYNKIPGFNKIKTDSETLSRRLGIFGEPATIGFVLGVLFGFLVGYGPKEAVTLGIQLGAVMLILPRMVKILMEGMVPISNAARDMMNRRFAGKSFYIGMDSAITLGHPTTIAAGILLVPITILLAAVLPYNSMLPAADLAAGAFYVCMFTALHHGDLVRTLITGTVMQAFLLFSASYFAPAITALAKANNYAFPEGAVGVTTAVNPFATLIALIMQNKLIGAIIAIALVVAFFVICTMWEKKKAAKAS</sequence>
<comment type="caution">
    <text evidence="11">The sequence shown here is derived from an EMBL/GenBank/DDBJ whole genome shotgun (WGS) entry which is preliminary data.</text>
</comment>
<keyword evidence="2" id="KW-0813">Transport</keyword>
<feature type="transmembrane region" description="Helical" evidence="9">
    <location>
        <begin position="174"/>
        <end position="200"/>
    </location>
</feature>
<feature type="transmembrane region" description="Helical" evidence="9">
    <location>
        <begin position="128"/>
        <end position="154"/>
    </location>
</feature>
<evidence type="ECO:0000256" key="1">
    <source>
        <dbReference type="ARBA" id="ARBA00004651"/>
    </source>
</evidence>
<gene>
    <name evidence="11" type="ORF">H8695_06700</name>
</gene>
<feature type="domain" description="PTS EIIC type-2" evidence="10">
    <location>
        <begin position="8"/>
        <end position="440"/>
    </location>
</feature>
<dbReference type="GO" id="GO:0009401">
    <property type="term" value="P:phosphoenolpyruvate-dependent sugar phosphotransferase system"/>
    <property type="evidence" value="ECO:0007669"/>
    <property type="project" value="UniProtKB-KW"/>
</dbReference>
<keyword evidence="12" id="KW-1185">Reference proteome</keyword>
<keyword evidence="8 9" id="KW-0472">Membrane</keyword>
<dbReference type="PROSITE" id="PS51104">
    <property type="entry name" value="PTS_EIIC_TYPE_2"/>
    <property type="match status" value="1"/>
</dbReference>
<evidence type="ECO:0000259" key="10">
    <source>
        <dbReference type="PROSITE" id="PS51104"/>
    </source>
</evidence>
<keyword evidence="7 9" id="KW-1133">Transmembrane helix</keyword>
<evidence type="ECO:0000256" key="6">
    <source>
        <dbReference type="ARBA" id="ARBA00022692"/>
    </source>
</evidence>
<dbReference type="PIRSF" id="PIRSF006304">
    <property type="entry name" value="GatC"/>
    <property type="match status" value="1"/>
</dbReference>
<dbReference type="EMBL" id="JACRSP010000002">
    <property type="protein sequence ID" value="MBC8536381.1"/>
    <property type="molecule type" value="Genomic_DNA"/>
</dbReference>
<dbReference type="InterPro" id="IPR004703">
    <property type="entry name" value="PTS_sugar-sp_permease"/>
</dbReference>
<evidence type="ECO:0000256" key="9">
    <source>
        <dbReference type="SAM" id="Phobius"/>
    </source>
</evidence>
<name>A0A926DEJ6_9FIRM</name>
<accession>A0A926DEJ6</accession>
<dbReference type="InterPro" id="IPR013853">
    <property type="entry name" value="EIIC-GAT"/>
</dbReference>
<dbReference type="AlphaFoldDB" id="A0A926DEJ6"/>
<organism evidence="11 12">
    <name type="scientific">Feifania hominis</name>
    <dbReference type="NCBI Taxonomy" id="2763660"/>
    <lineage>
        <taxon>Bacteria</taxon>
        <taxon>Bacillati</taxon>
        <taxon>Bacillota</taxon>
        <taxon>Clostridia</taxon>
        <taxon>Eubacteriales</taxon>
        <taxon>Feifaniaceae</taxon>
        <taxon>Feifania</taxon>
    </lineage>
</organism>
<evidence type="ECO:0000256" key="8">
    <source>
        <dbReference type="ARBA" id="ARBA00023136"/>
    </source>
</evidence>
<feature type="transmembrane region" description="Helical" evidence="9">
    <location>
        <begin position="80"/>
        <end position="107"/>
    </location>
</feature>
<keyword evidence="4" id="KW-0762">Sugar transport</keyword>
<feature type="transmembrane region" description="Helical" evidence="9">
    <location>
        <begin position="417"/>
        <end position="437"/>
    </location>
</feature>
<keyword evidence="5" id="KW-0598">Phosphotransferase system</keyword>
<proteinExistence type="predicted"/>
<feature type="transmembrane region" description="Helical" evidence="9">
    <location>
        <begin position="389"/>
        <end position="411"/>
    </location>
</feature>
<dbReference type="Proteomes" id="UP000620366">
    <property type="component" value="Unassembled WGS sequence"/>
</dbReference>
<comment type="subcellular location">
    <subcellularLocation>
        <location evidence="1">Cell membrane</location>
        <topology evidence="1">Multi-pass membrane protein</topology>
    </subcellularLocation>
</comment>
<evidence type="ECO:0000256" key="5">
    <source>
        <dbReference type="ARBA" id="ARBA00022683"/>
    </source>
</evidence>